<gene>
    <name evidence="1" type="ordered locus">MMP0463</name>
</gene>
<dbReference type="KEGG" id="mmp:MMP0463"/>
<evidence type="ECO:0000313" key="2">
    <source>
        <dbReference type="Proteomes" id="UP000000590"/>
    </source>
</evidence>
<dbReference type="EMBL" id="BX950229">
    <property type="protein sequence ID" value="CAF30019.1"/>
    <property type="molecule type" value="Genomic_DNA"/>
</dbReference>
<dbReference type="Proteomes" id="UP000000590">
    <property type="component" value="Chromosome"/>
</dbReference>
<evidence type="ECO:0000313" key="1">
    <source>
        <dbReference type="EMBL" id="CAF30019.1"/>
    </source>
</evidence>
<accession>Q6M010</accession>
<dbReference type="PATRIC" id="fig|267377.15.peg.467"/>
<proteinExistence type="predicted"/>
<protein>
    <submittedName>
        <fullName evidence="1">Uncharacterized protein</fullName>
    </submittedName>
</protein>
<keyword evidence="2" id="KW-1185">Reference proteome</keyword>
<dbReference type="HOGENOM" id="CLU_294527_0_0_2"/>
<dbReference type="AlphaFoldDB" id="Q6M010"/>
<dbReference type="EnsemblBacteria" id="CAF30019">
    <property type="protein sequence ID" value="CAF30019"/>
    <property type="gene ID" value="MMP0463"/>
</dbReference>
<reference evidence="1 2" key="1">
    <citation type="journal article" date="2004" name="J. Bacteriol.">
        <title>Complete genome sequence of the genetically tractable hydrogenotrophic methanogen Methanococcus maripaludis.</title>
        <authorList>
            <person name="Hendrickson E.L."/>
            <person name="Kaul R."/>
            <person name="Zhou Y."/>
            <person name="Bovee D."/>
            <person name="Chapman P."/>
            <person name="Chung J."/>
            <person name="Conway de Macario E."/>
            <person name="Dodsworth J.A."/>
            <person name="Gillett W."/>
            <person name="Graham D.E."/>
            <person name="Hackett M."/>
            <person name="Haydock A.K."/>
            <person name="Kang A."/>
            <person name="Land M.L."/>
            <person name="Levy R."/>
            <person name="Lie T.J."/>
            <person name="Major T.A."/>
            <person name="Moore B.C."/>
            <person name="Porat I."/>
            <person name="Palmeiri A."/>
            <person name="Rouse G."/>
            <person name="Saenphimmachak C."/>
            <person name="Soll D."/>
            <person name="Van Dien S."/>
            <person name="Wang T."/>
            <person name="Whitman W.B."/>
            <person name="Xia Q."/>
            <person name="Zhang Y."/>
            <person name="Larimer F.W."/>
            <person name="Olson M.V."/>
            <person name="Leigh J.A."/>
        </authorList>
    </citation>
    <scope>NUCLEOTIDE SEQUENCE [LARGE SCALE GENOMIC DNA]</scope>
    <source>
        <strain evidence="2">S2 / LL</strain>
    </source>
</reference>
<organism evidence="2">
    <name type="scientific">Methanococcus maripaludis (strain DSM 14266 / JCM 13030 / NBRC 101832 / S2 / LL)</name>
    <dbReference type="NCBI Taxonomy" id="267377"/>
    <lineage>
        <taxon>Archaea</taxon>
        <taxon>Methanobacteriati</taxon>
        <taxon>Methanobacteriota</taxon>
        <taxon>Methanomada group</taxon>
        <taxon>Methanococci</taxon>
        <taxon>Methanococcales</taxon>
        <taxon>Methanococcaceae</taxon>
        <taxon>Methanococcus</taxon>
    </lineage>
</organism>
<name>Q6M010_METMP</name>
<dbReference type="STRING" id="267377.MMP0463"/>
<sequence length="1029" mass="120963">MYILLFEGGNMEPEILDKITPKQSRIYEGLSLIGNEIASFYLDAILLLNDPKYSTRCNIIAHLGREISTGLMDIFDKDKKIIKHTNEESINYSLNSEYEELAKKWDKYSKKLPKYAHRHGAWKEPRNLEEILGYWNEFENVLYELVGHSYIIRDRIDRLCDYDVPSKNIINTLKNITKEDTLNHYFFNKLTHSQWLNLLTIHGFFNPEFNQKPVINEKGYYYCELWPALIYLKKISEQAESEELIYELLDTINPIVDYSLANNINNYKNNPIIVQIISNIPIGYLNSNHINFINNEIQSNDILSIDTELTNKIIPNLINENNIEIFSQILEKIIDFKILDENSYNIKLNIDEYYLTEILDKIKKELPNSFFENTFKIIINAIKKHPNELFLCSLNTSDFDKYSNYENAIFGILKHILINSDVKLINKLLEISCTEEGIFFKKLTYYLLDVRYDDINEFFWDLENPLLDGFCMPEIYQLLKNNSSKFTRTQLETCIKWVENIDESNNEPLTEAYHKKVWLSALLPSKSALIFKNNAYYNIINPAKLDHPGELVWVSDNVYSGPYSKEYLDKLSDEEIVKLIQKLENENNKYELYNLGFTSFVSENIQKISNNIFKYLELDIKYQVGILNGIFSKIANNKSKPEFNIENVLNYIIQLLTQQNLEGYESKSLNSLFTNILWVLGRIHNNYSEKYDEKILEIMYLLSAQICEKSLDNGTMGYLNITWKFECYQLIISIAFNRYNKLNVLDNDIKDFLSSEIDNNSSWELFQAIGMYYSQFLKIDDFWAYQNFDKIFFDEKFWINSFEGYLYSSKSTKLYGLMVNKGVYSKALTSELDKKLQNELMKQSILYYIRGYDDLDDKNGILCKILSLNWTLDPQSIWRIKTFEEYTDENKQRIKNLWTLLNKKCLEEPTEHNRKILANLAKLLPIFDKLDDEIIKLSILDIPSMESSHTYSLIKELLQYVDDQPSEVGIILNEIVKNENTYSNNPKILELVEKLYINGHNKIADEICHNSGRNGGMILREAYSKYHSN</sequence>